<keyword evidence="8" id="KW-1185">Reference proteome</keyword>
<evidence type="ECO:0000313" key="8">
    <source>
        <dbReference type="Proteomes" id="UP000238413"/>
    </source>
</evidence>
<feature type="transmembrane region" description="Helical" evidence="5">
    <location>
        <begin position="6"/>
        <end position="28"/>
    </location>
</feature>
<evidence type="ECO:0000256" key="5">
    <source>
        <dbReference type="SAM" id="Phobius"/>
    </source>
</evidence>
<name>A0ABN5HZ81_9ACTN</name>
<feature type="domain" description="HTTM-like" evidence="6">
    <location>
        <begin position="49"/>
        <end position="268"/>
    </location>
</feature>
<accession>A0ABN5HZ81</accession>
<evidence type="ECO:0000256" key="4">
    <source>
        <dbReference type="ARBA" id="ARBA00023136"/>
    </source>
</evidence>
<evidence type="ECO:0000313" key="7">
    <source>
        <dbReference type="EMBL" id="AVH55861.1"/>
    </source>
</evidence>
<keyword evidence="4 5" id="KW-0472">Membrane</keyword>
<dbReference type="InterPro" id="IPR011020">
    <property type="entry name" value="HTTM-like"/>
</dbReference>
<dbReference type="Proteomes" id="UP000238413">
    <property type="component" value="Chromosome"/>
</dbReference>
<reference evidence="7 8" key="1">
    <citation type="submission" date="2018-02" db="EMBL/GenBank/DDBJ databases">
        <title>Complete genome sequence of Streptomyces dengpaensis, the producer of angucyclines.</title>
        <authorList>
            <person name="Yumei L."/>
        </authorList>
    </citation>
    <scope>NUCLEOTIDE SEQUENCE [LARGE SCALE GENOMIC DNA]</scope>
    <source>
        <strain evidence="7 8">XZHG99</strain>
    </source>
</reference>
<dbReference type="EMBL" id="CP026652">
    <property type="protein sequence ID" value="AVH55861.1"/>
    <property type="molecule type" value="Genomic_DNA"/>
</dbReference>
<comment type="subcellular location">
    <subcellularLocation>
        <location evidence="1">Endomembrane system</location>
        <topology evidence="1">Multi-pass membrane protein</topology>
    </subcellularLocation>
</comment>
<evidence type="ECO:0000256" key="2">
    <source>
        <dbReference type="ARBA" id="ARBA00022692"/>
    </source>
</evidence>
<evidence type="ECO:0000256" key="3">
    <source>
        <dbReference type="ARBA" id="ARBA00022989"/>
    </source>
</evidence>
<sequence length="274" mass="29261">MNGLESAVVLSSALAATGMVIETGELLAGRRFVLDRAFNWPLIETRYYILAHRPRTRAVFRAVFGSRRTVPLLVAAHAVAAVGYPLAITTAAPLAAACGLFVLTVHLMLHLRFLVGMDGADQMQTVLWAGLFVYSLTDDERVRLAAVSFVVAQLLLSYIVAGVAKAASPTWRSGRAVALIVRTQGYGVRGARELLSVPLISAAACWATIAFELGAPVLFALTALTAPALVVLIASGILFHLSIALVMGLPSFIWSFLGTYPLLWALPYATGLVR</sequence>
<feature type="transmembrane region" description="Helical" evidence="5">
    <location>
        <begin position="199"/>
        <end position="221"/>
    </location>
</feature>
<evidence type="ECO:0000259" key="6">
    <source>
        <dbReference type="SMART" id="SM00752"/>
    </source>
</evidence>
<keyword evidence="2 5" id="KW-0812">Transmembrane</keyword>
<protein>
    <recommendedName>
        <fullName evidence="6">HTTM-like domain-containing protein</fullName>
    </recommendedName>
</protein>
<dbReference type="SMART" id="SM00752">
    <property type="entry name" value="HTTM"/>
    <property type="match status" value="1"/>
</dbReference>
<organism evidence="7 8">
    <name type="scientific">Streptomyces dengpaensis</name>
    <dbReference type="NCBI Taxonomy" id="2049881"/>
    <lineage>
        <taxon>Bacteria</taxon>
        <taxon>Bacillati</taxon>
        <taxon>Actinomycetota</taxon>
        <taxon>Actinomycetes</taxon>
        <taxon>Kitasatosporales</taxon>
        <taxon>Streptomycetaceae</taxon>
        <taxon>Streptomyces</taxon>
    </lineage>
</organism>
<proteinExistence type="predicted"/>
<gene>
    <name evidence="7" type="ORF">C4B68_08855</name>
</gene>
<keyword evidence="3 5" id="KW-1133">Transmembrane helix</keyword>
<feature type="transmembrane region" description="Helical" evidence="5">
    <location>
        <begin position="252"/>
        <end position="273"/>
    </location>
</feature>
<evidence type="ECO:0000256" key="1">
    <source>
        <dbReference type="ARBA" id="ARBA00004127"/>
    </source>
</evidence>
<dbReference type="RefSeq" id="WP_099498836.1">
    <property type="nucleotide sequence ID" value="NZ_CP026652.1"/>
</dbReference>
<feature type="transmembrane region" description="Helical" evidence="5">
    <location>
        <begin position="144"/>
        <end position="164"/>
    </location>
</feature>
<feature type="transmembrane region" description="Helical" evidence="5">
    <location>
        <begin position="228"/>
        <end position="246"/>
    </location>
</feature>